<gene>
    <name evidence="2" type="ORF">SD10_22175</name>
</gene>
<reference evidence="2 3" key="1">
    <citation type="journal article" date="2014" name="Curr. Microbiol.">
        <title>Spirosoma radiotolerans sp. nov., a gamma-radiation-resistant bacterium isolated from gamma ray-irradiated soil.</title>
        <authorList>
            <person name="Lee J.J."/>
            <person name="Srinivasan S."/>
            <person name="Lim S."/>
            <person name="Joe M."/>
            <person name="Im S."/>
            <person name="Bae S.I."/>
            <person name="Park K.R."/>
            <person name="Han J.H."/>
            <person name="Park S.H."/>
            <person name="Joo B.M."/>
            <person name="Park S.J."/>
            <person name="Kim M.K."/>
        </authorList>
    </citation>
    <scope>NUCLEOTIDE SEQUENCE [LARGE SCALE GENOMIC DNA]</scope>
    <source>
        <strain evidence="2 3">DG5A</strain>
    </source>
</reference>
<dbReference type="InterPro" id="IPR013022">
    <property type="entry name" value="Xyl_isomerase-like_TIM-brl"/>
</dbReference>
<evidence type="ECO:0000313" key="3">
    <source>
        <dbReference type="Proteomes" id="UP000033054"/>
    </source>
</evidence>
<evidence type="ECO:0000259" key="1">
    <source>
        <dbReference type="Pfam" id="PF01261"/>
    </source>
</evidence>
<dbReference type="HOGENOM" id="CLU_050006_6_2_10"/>
<dbReference type="PATRIC" id="fig|1379870.5.peg.4802"/>
<dbReference type="Pfam" id="PF01261">
    <property type="entry name" value="AP_endonuc_2"/>
    <property type="match status" value="1"/>
</dbReference>
<dbReference type="STRING" id="1379870.SD10_22175"/>
<dbReference type="Proteomes" id="UP000033054">
    <property type="component" value="Chromosome"/>
</dbReference>
<dbReference type="AlphaFoldDB" id="A0A0E3ZYW2"/>
<proteinExistence type="predicted"/>
<evidence type="ECO:0000313" key="2">
    <source>
        <dbReference type="EMBL" id="AKD57195.1"/>
    </source>
</evidence>
<dbReference type="RefSeq" id="WP_046576842.1">
    <property type="nucleotide sequence ID" value="NZ_CP010429.1"/>
</dbReference>
<dbReference type="OrthoDB" id="1114629at2"/>
<name>A0A0E3ZYW2_9BACT</name>
<dbReference type="Gene3D" id="3.20.20.150">
    <property type="entry name" value="Divalent-metal-dependent TIM barrel enzymes"/>
    <property type="match status" value="1"/>
</dbReference>
<dbReference type="PROSITE" id="PS51318">
    <property type="entry name" value="TAT"/>
    <property type="match status" value="1"/>
</dbReference>
<protein>
    <submittedName>
        <fullName evidence="2">Xylose isomerase</fullName>
    </submittedName>
</protein>
<dbReference type="PANTHER" id="PTHR12110:SF53">
    <property type="entry name" value="BLR5974 PROTEIN"/>
    <property type="match status" value="1"/>
</dbReference>
<dbReference type="EMBL" id="CP010429">
    <property type="protein sequence ID" value="AKD57195.1"/>
    <property type="molecule type" value="Genomic_DNA"/>
</dbReference>
<feature type="domain" description="Xylose isomerase-like TIM barrel" evidence="1">
    <location>
        <begin position="76"/>
        <end position="308"/>
    </location>
</feature>
<dbReference type="SUPFAM" id="SSF51658">
    <property type="entry name" value="Xylose isomerase-like"/>
    <property type="match status" value="1"/>
</dbReference>
<dbReference type="InterPro" id="IPR006311">
    <property type="entry name" value="TAT_signal"/>
</dbReference>
<sequence>MTQSRRTFLNQLGLTAAGMGLASTISTDLFAEMAPTKFTFDISLAEFSFAGELMSGKMTNMEFPARAKNDFGINVLEYVSMFFNNKHTDQTYLKELKQRCDDLGMKNNMIMVDGANIADLDAAKRKQAVEAHYAWVDAAKFLGCPAIRVNLGDTSKAITGVADDPADEAAKSAADGYHKLLEYAAKSNMNVIVENHFGNSTDIDWLVGVLKQVNMPNAGLLPDFGNFCRQRSTPETNDIKGIMGTKCIKEYDRYEGVRKMMPYAKGISAKTHKFDASGNETETDFRKMFKIIKDAGFKGYVGIEYEGGIMSMYNPTGGYLPTTEGIRATKTLLERVRTELA</sequence>
<organism evidence="2 3">
    <name type="scientific">Spirosoma radiotolerans</name>
    <dbReference type="NCBI Taxonomy" id="1379870"/>
    <lineage>
        <taxon>Bacteria</taxon>
        <taxon>Pseudomonadati</taxon>
        <taxon>Bacteroidota</taxon>
        <taxon>Cytophagia</taxon>
        <taxon>Cytophagales</taxon>
        <taxon>Cytophagaceae</taxon>
        <taxon>Spirosoma</taxon>
    </lineage>
</organism>
<dbReference type="PANTHER" id="PTHR12110">
    <property type="entry name" value="HYDROXYPYRUVATE ISOMERASE"/>
    <property type="match status" value="1"/>
</dbReference>
<keyword evidence="3" id="KW-1185">Reference proteome</keyword>
<dbReference type="KEGG" id="srd:SD10_22175"/>
<dbReference type="GO" id="GO:0016853">
    <property type="term" value="F:isomerase activity"/>
    <property type="evidence" value="ECO:0007669"/>
    <property type="project" value="UniProtKB-KW"/>
</dbReference>
<dbReference type="InterPro" id="IPR036237">
    <property type="entry name" value="Xyl_isomerase-like_sf"/>
</dbReference>
<keyword evidence="2" id="KW-0413">Isomerase</keyword>
<dbReference type="InterPro" id="IPR050312">
    <property type="entry name" value="IolE/XylAMocC-like"/>
</dbReference>
<accession>A0A0E3ZYW2</accession>